<keyword evidence="10" id="KW-1185">Reference proteome</keyword>
<dbReference type="EMBL" id="PVTF01000015">
    <property type="protein sequence ID" value="PRY34882.1"/>
    <property type="molecule type" value="Genomic_DNA"/>
</dbReference>
<evidence type="ECO:0000256" key="6">
    <source>
        <dbReference type="ARBA" id="ARBA00023014"/>
    </source>
</evidence>
<evidence type="ECO:0000256" key="8">
    <source>
        <dbReference type="SAM" id="MobiDB-lite"/>
    </source>
</evidence>
<dbReference type="Gene3D" id="3.30.70.20">
    <property type="match status" value="1"/>
</dbReference>
<evidence type="ECO:0000256" key="1">
    <source>
        <dbReference type="ARBA" id="ARBA00001927"/>
    </source>
</evidence>
<dbReference type="PANTHER" id="PTHR36923:SF3">
    <property type="entry name" value="FERREDOXIN"/>
    <property type="match status" value="1"/>
</dbReference>
<dbReference type="SUPFAM" id="SSF54862">
    <property type="entry name" value="4Fe-4S ferredoxins"/>
    <property type="match status" value="1"/>
</dbReference>
<name>A0A2T0SN86_9PSEU</name>
<gene>
    <name evidence="9" type="ORF">CLV43_115159</name>
</gene>
<evidence type="ECO:0000256" key="7">
    <source>
        <dbReference type="ARBA" id="ARBA00023291"/>
    </source>
</evidence>
<accession>A0A2T0SN86</accession>
<reference evidence="9 10" key="1">
    <citation type="submission" date="2018-03" db="EMBL/GenBank/DDBJ databases">
        <title>Genomic Encyclopedia of Archaeal and Bacterial Type Strains, Phase II (KMG-II): from individual species to whole genera.</title>
        <authorList>
            <person name="Goeker M."/>
        </authorList>
    </citation>
    <scope>NUCLEOTIDE SEQUENCE [LARGE SCALE GENOMIC DNA]</scope>
    <source>
        <strain evidence="9 10">DSM 44720</strain>
    </source>
</reference>
<dbReference type="RefSeq" id="WP_245887316.1">
    <property type="nucleotide sequence ID" value="NZ_PVTF01000015.1"/>
</dbReference>
<evidence type="ECO:0000256" key="5">
    <source>
        <dbReference type="ARBA" id="ARBA00023004"/>
    </source>
</evidence>
<keyword evidence="4" id="KW-0249">Electron transport</keyword>
<evidence type="ECO:0000313" key="9">
    <source>
        <dbReference type="EMBL" id="PRY34882.1"/>
    </source>
</evidence>
<dbReference type="GO" id="GO:0046872">
    <property type="term" value="F:metal ion binding"/>
    <property type="evidence" value="ECO:0007669"/>
    <property type="project" value="UniProtKB-KW"/>
</dbReference>
<keyword evidence="6" id="KW-0411">Iron-sulfur</keyword>
<keyword evidence="3" id="KW-0479">Metal-binding</keyword>
<dbReference type="GO" id="GO:0051538">
    <property type="term" value="F:3 iron, 4 sulfur cluster binding"/>
    <property type="evidence" value="ECO:0007669"/>
    <property type="project" value="UniProtKB-KW"/>
</dbReference>
<comment type="caution">
    <text evidence="9">The sequence shown here is derived from an EMBL/GenBank/DDBJ whole genome shotgun (WGS) entry which is preliminary data.</text>
</comment>
<dbReference type="InterPro" id="IPR051269">
    <property type="entry name" value="Fe-S_cluster_ET"/>
</dbReference>
<proteinExistence type="predicted"/>
<keyword evidence="7" id="KW-0003">3Fe-4S</keyword>
<dbReference type="Proteomes" id="UP000239494">
    <property type="component" value="Unassembled WGS sequence"/>
</dbReference>
<comment type="cofactor">
    <cofactor evidence="1">
        <name>[3Fe-4S] cluster</name>
        <dbReference type="ChEBI" id="CHEBI:21137"/>
    </cofactor>
</comment>
<protein>
    <submittedName>
        <fullName evidence="9">Ferredoxin</fullName>
    </submittedName>
</protein>
<dbReference type="AlphaFoldDB" id="A0A2T0SN86"/>
<evidence type="ECO:0000256" key="3">
    <source>
        <dbReference type="ARBA" id="ARBA00022723"/>
    </source>
</evidence>
<keyword evidence="5" id="KW-0408">Iron</keyword>
<evidence type="ECO:0000313" key="10">
    <source>
        <dbReference type="Proteomes" id="UP000239494"/>
    </source>
</evidence>
<keyword evidence="2" id="KW-0813">Transport</keyword>
<sequence>MTTRPDTDTLRIKVDGGVCMGHAMCNALAPEVYEVDDAGFNRMGEFELDPAGRGAAERGASACPERAISFPRSGPTAG</sequence>
<feature type="region of interest" description="Disordered" evidence="8">
    <location>
        <begin position="55"/>
        <end position="78"/>
    </location>
</feature>
<dbReference type="PANTHER" id="PTHR36923">
    <property type="entry name" value="FERREDOXIN"/>
    <property type="match status" value="1"/>
</dbReference>
<organism evidence="9 10">
    <name type="scientific">Umezawaea tangerina</name>
    <dbReference type="NCBI Taxonomy" id="84725"/>
    <lineage>
        <taxon>Bacteria</taxon>
        <taxon>Bacillati</taxon>
        <taxon>Actinomycetota</taxon>
        <taxon>Actinomycetes</taxon>
        <taxon>Pseudonocardiales</taxon>
        <taxon>Pseudonocardiaceae</taxon>
        <taxon>Umezawaea</taxon>
    </lineage>
</organism>
<evidence type="ECO:0000256" key="2">
    <source>
        <dbReference type="ARBA" id="ARBA00022448"/>
    </source>
</evidence>
<dbReference type="Pfam" id="PF13459">
    <property type="entry name" value="Fer4_15"/>
    <property type="match status" value="1"/>
</dbReference>
<evidence type="ECO:0000256" key="4">
    <source>
        <dbReference type="ARBA" id="ARBA00022982"/>
    </source>
</evidence>